<comment type="caution">
    <text evidence="1">The sequence shown here is derived from an EMBL/GenBank/DDBJ whole genome shotgun (WGS) entry which is preliminary data.</text>
</comment>
<evidence type="ECO:0000313" key="1">
    <source>
        <dbReference type="EMBL" id="OIQ73206.1"/>
    </source>
</evidence>
<protein>
    <submittedName>
        <fullName evidence="1">Uncharacterized protein</fullName>
    </submittedName>
</protein>
<proteinExistence type="predicted"/>
<dbReference type="EMBL" id="MLJW01002959">
    <property type="protein sequence ID" value="OIQ73206.1"/>
    <property type="molecule type" value="Genomic_DNA"/>
</dbReference>
<reference evidence="1" key="1">
    <citation type="submission" date="2016-10" db="EMBL/GenBank/DDBJ databases">
        <title>Sequence of Gallionella enrichment culture.</title>
        <authorList>
            <person name="Poehlein A."/>
            <person name="Muehling M."/>
            <person name="Daniel R."/>
        </authorList>
    </citation>
    <scope>NUCLEOTIDE SEQUENCE</scope>
</reference>
<organism evidence="1">
    <name type="scientific">mine drainage metagenome</name>
    <dbReference type="NCBI Taxonomy" id="410659"/>
    <lineage>
        <taxon>unclassified sequences</taxon>
        <taxon>metagenomes</taxon>
        <taxon>ecological metagenomes</taxon>
    </lineage>
</organism>
<dbReference type="AlphaFoldDB" id="A0A1J5PNQ4"/>
<gene>
    <name evidence="1" type="ORF">GALL_451580</name>
</gene>
<name>A0A1J5PNQ4_9ZZZZ</name>
<sequence length="56" mass="6194">MAGARNQIYVAMIFAAKIFGRTLDAVRIFITTDQTPPRAVDSFGQGLEVPQERLIV</sequence>
<accession>A0A1J5PNQ4</accession>